<name>A0A269TKJ6_9BACT</name>
<comment type="caution">
    <text evidence="3">The sequence shown here is derived from an EMBL/GenBank/DDBJ whole genome shotgun (WGS) entry which is preliminary data.</text>
</comment>
<dbReference type="InterPro" id="IPR029058">
    <property type="entry name" value="AB_hydrolase_fold"/>
</dbReference>
<dbReference type="SUPFAM" id="SSF50993">
    <property type="entry name" value="Peptidase/esterase 'gauge' domain"/>
    <property type="match status" value="1"/>
</dbReference>
<dbReference type="RefSeq" id="WP_095334598.1">
    <property type="nucleotide sequence ID" value="NZ_NQNY01000003.1"/>
</dbReference>
<sequence>MKKISIREFFKTRDYSSFRLNPSATKLAYLKKVNQRSNLFVKDLKTEEEFQLTNYSDRSIHSIGWINESNMFFLKDKDGDENDHLYIVDLETKTFEDVTNYKDVKVAGVGSFIEEVFYEKKMHFQDIIEVLHNDRNKNYFDTYHYNIKTKEWKMLLQNDDNIVSNLRDDDYKLKYLVKGISGGSEIYKVDENENLTKIKFVSSKDELSLVHQYPDGSVLALSNIDRDKISLVKYNSELDEKSAELIYEDDLVDLQDVILDSRQEYKIIALLMDKEYLEIKWYDEEKQKQYLHVKDLIKSKYPWFGNSYLFQLSSDIELKHKIYVSSSDDMLNQYFYYDKEKDSVELIYYQETNLTPENLTKMKPISFKARDGLTIHGYLTLPKNQEGPYPLILNVHGGPWVRDSWGYDSETQFFANRGYAVLQVNYRISVGYGKKFFLAGWKQWGLAMQDDLTDATYWAIEQGYAIKDRIAIYGGSYGGYAALMGIVKEPDLYAASVDIVGVSNLFALWDSMPPYWRTPGNIFEEALGDPYLNEEYAKSVSPYFHADKIKTPLMIVQGANDPRVPLEQSELMISALKKNNIDVEYMLKEDEGHGFANEENRFEMYEKVEKFLDKYLKN</sequence>
<dbReference type="InterPro" id="IPR001375">
    <property type="entry name" value="Peptidase_S9_cat"/>
</dbReference>
<dbReference type="GO" id="GO:0006508">
    <property type="term" value="P:proteolysis"/>
    <property type="evidence" value="ECO:0007669"/>
    <property type="project" value="InterPro"/>
</dbReference>
<dbReference type="SUPFAM" id="SSF53474">
    <property type="entry name" value="alpha/beta-Hydrolases"/>
    <property type="match status" value="1"/>
</dbReference>
<keyword evidence="1" id="KW-0378">Hydrolase</keyword>
<dbReference type="PANTHER" id="PTHR42776">
    <property type="entry name" value="SERINE PEPTIDASE S9 FAMILY MEMBER"/>
    <property type="match status" value="1"/>
</dbReference>
<dbReference type="Gene3D" id="2.120.10.30">
    <property type="entry name" value="TolB, C-terminal domain"/>
    <property type="match status" value="1"/>
</dbReference>
<accession>A0A269TKJ6</accession>
<dbReference type="Gene3D" id="3.40.50.1820">
    <property type="entry name" value="alpha/beta hydrolase"/>
    <property type="match status" value="1"/>
</dbReference>
<protein>
    <recommendedName>
        <fullName evidence="2">Peptidase S9 prolyl oligopeptidase catalytic domain-containing protein</fullName>
    </recommendedName>
</protein>
<evidence type="ECO:0000313" key="3">
    <source>
        <dbReference type="EMBL" id="PAK21586.1"/>
    </source>
</evidence>
<dbReference type="InterPro" id="IPR011042">
    <property type="entry name" value="6-blade_b-propeller_TolB-like"/>
</dbReference>
<gene>
    <name evidence="3" type="ORF">CJJ23_01395</name>
</gene>
<evidence type="ECO:0000313" key="4">
    <source>
        <dbReference type="Proteomes" id="UP000216943"/>
    </source>
</evidence>
<feature type="domain" description="Peptidase S9 prolyl oligopeptidase catalytic" evidence="2">
    <location>
        <begin position="405"/>
        <end position="617"/>
    </location>
</feature>
<proteinExistence type="predicted"/>
<dbReference type="GO" id="GO:0004252">
    <property type="term" value="F:serine-type endopeptidase activity"/>
    <property type="evidence" value="ECO:0007669"/>
    <property type="project" value="TreeGrafter"/>
</dbReference>
<evidence type="ECO:0000256" key="1">
    <source>
        <dbReference type="ARBA" id="ARBA00022801"/>
    </source>
</evidence>
<dbReference type="Proteomes" id="UP000216943">
    <property type="component" value="Unassembled WGS sequence"/>
</dbReference>
<dbReference type="Pfam" id="PF00326">
    <property type="entry name" value="Peptidase_S9"/>
    <property type="match status" value="1"/>
</dbReference>
<evidence type="ECO:0000259" key="2">
    <source>
        <dbReference type="Pfam" id="PF00326"/>
    </source>
</evidence>
<dbReference type="AlphaFoldDB" id="A0A269TKJ6"/>
<organism evidence="3 4">
    <name type="scientific">Mycoplasmopsis agassizii</name>
    <dbReference type="NCBI Taxonomy" id="33922"/>
    <lineage>
        <taxon>Bacteria</taxon>
        <taxon>Bacillati</taxon>
        <taxon>Mycoplasmatota</taxon>
        <taxon>Mycoplasmoidales</taxon>
        <taxon>Metamycoplasmataceae</taxon>
        <taxon>Mycoplasmopsis</taxon>
    </lineage>
</organism>
<dbReference type="EMBL" id="NQNY01000003">
    <property type="protein sequence ID" value="PAK21586.1"/>
    <property type="molecule type" value="Genomic_DNA"/>
</dbReference>
<dbReference type="PANTHER" id="PTHR42776:SF27">
    <property type="entry name" value="DIPEPTIDYL PEPTIDASE FAMILY MEMBER 6"/>
    <property type="match status" value="1"/>
</dbReference>
<dbReference type="OrthoDB" id="108903at2"/>
<reference evidence="4" key="1">
    <citation type="submission" date="2017-08" db="EMBL/GenBank/DDBJ databases">
        <authorList>
            <person name="Alvarez-Ponce D."/>
            <person name="Weitzman C.L."/>
            <person name="Tillett R.L."/>
            <person name="Sandmeier F.C."/>
            <person name="Tracy C.R."/>
        </authorList>
    </citation>
    <scope>NUCLEOTIDE SEQUENCE [LARGE SCALE GENOMIC DNA]</scope>
    <source>
        <strain evidence="4">723</strain>
    </source>
</reference>